<evidence type="ECO:0000313" key="1">
    <source>
        <dbReference type="EMBL" id="BCN32364.1"/>
    </source>
</evidence>
<sequence length="55" mass="6489">MVIMHSKAYEEFVLSVNTNGYRQGYDSLLFSKIDSEERDEIEKIVVDIHIKKLKE</sequence>
<proteinExistence type="predicted"/>
<organism evidence="1 2">
    <name type="scientific">Anaeromicropila herbilytica</name>
    <dbReference type="NCBI Taxonomy" id="2785025"/>
    <lineage>
        <taxon>Bacteria</taxon>
        <taxon>Bacillati</taxon>
        <taxon>Bacillota</taxon>
        <taxon>Clostridia</taxon>
        <taxon>Lachnospirales</taxon>
        <taxon>Lachnospiraceae</taxon>
        <taxon>Anaeromicropila</taxon>
    </lineage>
</organism>
<dbReference type="Proteomes" id="UP000595897">
    <property type="component" value="Chromosome"/>
</dbReference>
<protein>
    <submittedName>
        <fullName evidence="1">Uncharacterized protein</fullName>
    </submittedName>
</protein>
<reference evidence="1 2" key="1">
    <citation type="submission" date="2020-11" db="EMBL/GenBank/DDBJ databases">
        <title>Draft genome sequencing of a Lachnospiraceae strain isolated from anoxic soil subjected to BSD treatment.</title>
        <authorList>
            <person name="Uek A."/>
            <person name="Tonouchi A."/>
        </authorList>
    </citation>
    <scope>NUCLEOTIDE SEQUENCE [LARGE SCALE GENOMIC DNA]</scope>
    <source>
        <strain evidence="1 2">TB5</strain>
    </source>
</reference>
<dbReference type="AlphaFoldDB" id="A0A7R7EP05"/>
<gene>
    <name evidence="1" type="ORF">bsdtb5_36590</name>
</gene>
<evidence type="ECO:0000313" key="2">
    <source>
        <dbReference type="Proteomes" id="UP000595897"/>
    </source>
</evidence>
<dbReference type="KEGG" id="ahb:bsdtb5_36590"/>
<accession>A0A7R7EP05</accession>
<name>A0A7R7EP05_9FIRM</name>
<dbReference type="RefSeq" id="WP_271713415.1">
    <property type="nucleotide sequence ID" value="NZ_AP024169.1"/>
</dbReference>
<keyword evidence="2" id="KW-1185">Reference proteome</keyword>
<dbReference type="EMBL" id="AP024169">
    <property type="protein sequence ID" value="BCN32364.1"/>
    <property type="molecule type" value="Genomic_DNA"/>
</dbReference>